<keyword evidence="2" id="KW-1185">Reference proteome</keyword>
<dbReference type="KEGG" id="mnt:21387934"/>
<reference evidence="2" key="1">
    <citation type="submission" date="2013-01" db="EMBL/GenBank/DDBJ databases">
        <title>Draft Genome Sequence of a Mulberry Tree, Morus notabilis C.K. Schneid.</title>
        <authorList>
            <person name="He N."/>
            <person name="Zhao S."/>
        </authorList>
    </citation>
    <scope>NUCLEOTIDE SEQUENCE</scope>
</reference>
<gene>
    <name evidence="1" type="ORF">L484_004432</name>
</gene>
<dbReference type="OrthoDB" id="724537at2759"/>
<dbReference type="InterPro" id="IPR006734">
    <property type="entry name" value="PLATZ"/>
</dbReference>
<protein>
    <recommendedName>
        <fullName evidence="3">B box-type domain-containing protein</fullName>
    </recommendedName>
</protein>
<dbReference type="EMBL" id="KE345791">
    <property type="protein sequence ID" value="EXC16421.1"/>
    <property type="molecule type" value="Genomic_DNA"/>
</dbReference>
<dbReference type="PANTHER" id="PTHR31065:SF53">
    <property type="entry name" value="B BOX-TYPE DOMAIN-CONTAINING PROTEIN"/>
    <property type="match status" value="1"/>
</dbReference>
<organism evidence="1 2">
    <name type="scientific">Morus notabilis</name>
    <dbReference type="NCBI Taxonomy" id="981085"/>
    <lineage>
        <taxon>Eukaryota</taxon>
        <taxon>Viridiplantae</taxon>
        <taxon>Streptophyta</taxon>
        <taxon>Embryophyta</taxon>
        <taxon>Tracheophyta</taxon>
        <taxon>Spermatophyta</taxon>
        <taxon>Magnoliopsida</taxon>
        <taxon>eudicotyledons</taxon>
        <taxon>Gunneridae</taxon>
        <taxon>Pentapetalae</taxon>
        <taxon>rosids</taxon>
        <taxon>fabids</taxon>
        <taxon>Rosales</taxon>
        <taxon>Moraceae</taxon>
        <taxon>Moreae</taxon>
        <taxon>Morus</taxon>
    </lineage>
</organism>
<evidence type="ECO:0000313" key="2">
    <source>
        <dbReference type="Proteomes" id="UP000030645"/>
    </source>
</evidence>
<evidence type="ECO:0000313" key="1">
    <source>
        <dbReference type="EMBL" id="EXC16421.1"/>
    </source>
</evidence>
<evidence type="ECO:0008006" key="3">
    <source>
        <dbReference type="Google" id="ProtNLM"/>
    </source>
</evidence>
<dbReference type="PANTHER" id="PTHR31065">
    <property type="entry name" value="PLATZ TRANSCRIPTION FACTOR FAMILY PROTEIN"/>
    <property type="match status" value="1"/>
</dbReference>
<dbReference type="Pfam" id="PF04640">
    <property type="entry name" value="PLATZ"/>
    <property type="match status" value="1"/>
</dbReference>
<proteinExistence type="predicted"/>
<sequence length="209" mass="24822">MKETIGIKRPHAPNYDKNYIIVPRWLSVMYNTIFFSTCILHPNSKKNDSDHFCIDCLLPLCFNCLPSHVCHKHIKIRRYIYSDVINRQDLCKLFNCSGIQTYHTNKAKVVFLKQRRKQQQQQQNSSKEYRCIICHRSLQDNSRYCSIACKVSAIYGDDRKRRIAYKDKDGDLKYCFQEGTDHEEYLANLPFPKRHKLRRKGVPLRSPLF</sequence>
<dbReference type="eggNOG" id="ENOG502SNER">
    <property type="taxonomic scope" value="Eukaryota"/>
</dbReference>
<accession>W9RXF1</accession>
<name>W9RXF1_9ROSA</name>
<dbReference type="Proteomes" id="UP000030645">
    <property type="component" value="Unassembled WGS sequence"/>
</dbReference>
<dbReference type="AlphaFoldDB" id="W9RXF1"/>
<dbReference type="STRING" id="981085.W9RXF1"/>